<feature type="transmembrane region" description="Helical" evidence="9">
    <location>
        <begin position="62"/>
        <end position="80"/>
    </location>
</feature>
<dbReference type="AlphaFoldDB" id="A0A1L8SZI4"/>
<protein>
    <recommendedName>
        <fullName evidence="10">ABC transmembrane type-1 domain-containing protein</fullName>
    </recommendedName>
</protein>
<evidence type="ECO:0000256" key="4">
    <source>
        <dbReference type="ARBA" id="ARBA00022475"/>
    </source>
</evidence>
<dbReference type="EMBL" id="JXKM01000001">
    <property type="protein sequence ID" value="OJG37479.1"/>
    <property type="molecule type" value="Genomic_DNA"/>
</dbReference>
<accession>A0A1L8SZI4</accession>
<feature type="transmembrane region" description="Helical" evidence="9">
    <location>
        <begin position="12"/>
        <end position="41"/>
    </location>
</feature>
<gene>
    <name evidence="11" type="ORF">RV00_GL000436</name>
</gene>
<dbReference type="InterPro" id="IPR043429">
    <property type="entry name" value="ArtM/GltK/GlnP/TcyL/YhdX-like"/>
</dbReference>
<dbReference type="Gene3D" id="1.10.3720.10">
    <property type="entry name" value="MetI-like"/>
    <property type="match status" value="1"/>
</dbReference>
<evidence type="ECO:0000256" key="6">
    <source>
        <dbReference type="ARBA" id="ARBA00022970"/>
    </source>
</evidence>
<comment type="similarity">
    <text evidence="2">Belongs to the binding-protein-dependent transport system permease family. HisMQ subfamily.</text>
</comment>
<dbReference type="PANTHER" id="PTHR30614:SF20">
    <property type="entry name" value="GLUTAMINE TRANSPORT SYSTEM PERMEASE PROTEIN GLNP"/>
    <property type="match status" value="1"/>
</dbReference>
<dbReference type="InterPro" id="IPR010065">
    <property type="entry name" value="AA_ABC_transptr_permease_3TM"/>
</dbReference>
<evidence type="ECO:0000313" key="12">
    <source>
        <dbReference type="Proteomes" id="UP000183700"/>
    </source>
</evidence>
<evidence type="ECO:0000256" key="3">
    <source>
        <dbReference type="ARBA" id="ARBA00022448"/>
    </source>
</evidence>
<name>A0A1L8SZI4_9ENTE</name>
<keyword evidence="3 9" id="KW-0813">Transport</keyword>
<dbReference type="CDD" id="cd06261">
    <property type="entry name" value="TM_PBP2"/>
    <property type="match status" value="1"/>
</dbReference>
<feature type="transmembrane region" description="Helical" evidence="9">
    <location>
        <begin position="198"/>
        <end position="219"/>
    </location>
</feature>
<dbReference type="GO" id="GO:0006865">
    <property type="term" value="P:amino acid transport"/>
    <property type="evidence" value="ECO:0007669"/>
    <property type="project" value="UniProtKB-KW"/>
</dbReference>
<proteinExistence type="inferred from homology"/>
<dbReference type="FunFam" id="1.10.3720.10:FF:000033">
    <property type="entry name" value="Polar amino acid ABC transporter permease"/>
    <property type="match status" value="1"/>
</dbReference>
<evidence type="ECO:0000313" key="11">
    <source>
        <dbReference type="EMBL" id="OJG37479.1"/>
    </source>
</evidence>
<evidence type="ECO:0000259" key="10">
    <source>
        <dbReference type="PROSITE" id="PS50928"/>
    </source>
</evidence>
<dbReference type="OrthoDB" id="9805999at2"/>
<dbReference type="STRING" id="319970.RV00_GL000436"/>
<evidence type="ECO:0000256" key="7">
    <source>
        <dbReference type="ARBA" id="ARBA00022989"/>
    </source>
</evidence>
<dbReference type="InterPro" id="IPR000515">
    <property type="entry name" value="MetI-like"/>
</dbReference>
<feature type="domain" description="ABC transmembrane type-1" evidence="10">
    <location>
        <begin position="17"/>
        <end position="217"/>
    </location>
</feature>
<dbReference type="Pfam" id="PF00528">
    <property type="entry name" value="BPD_transp_1"/>
    <property type="match status" value="1"/>
</dbReference>
<evidence type="ECO:0000256" key="8">
    <source>
        <dbReference type="ARBA" id="ARBA00023136"/>
    </source>
</evidence>
<keyword evidence="5 9" id="KW-0812">Transmembrane</keyword>
<evidence type="ECO:0000256" key="5">
    <source>
        <dbReference type="ARBA" id="ARBA00022692"/>
    </source>
</evidence>
<keyword evidence="4" id="KW-1003">Cell membrane</keyword>
<evidence type="ECO:0000256" key="9">
    <source>
        <dbReference type="RuleBase" id="RU363032"/>
    </source>
</evidence>
<dbReference type="GO" id="GO:0022857">
    <property type="term" value="F:transmembrane transporter activity"/>
    <property type="evidence" value="ECO:0007669"/>
    <property type="project" value="InterPro"/>
</dbReference>
<evidence type="ECO:0000256" key="2">
    <source>
        <dbReference type="ARBA" id="ARBA00010072"/>
    </source>
</evidence>
<dbReference type="RefSeq" id="WP_071860963.1">
    <property type="nucleotide sequence ID" value="NZ_CAURXW010000007.1"/>
</dbReference>
<comment type="caution">
    <text evidence="11">The sequence shown here is derived from an EMBL/GenBank/DDBJ whole genome shotgun (WGS) entry which is preliminary data.</text>
</comment>
<sequence length="229" mass="24918">MDFSFLNKYLSYFISGAGITVGISLVTVCLGTLIGLAMALLKLSKHKPLNWLANIYIEVLRGTPMLLQITIGFLILQGFFPSKDLDVGVLSVGVNRLFPGMIILSLNSGAYVAEIIRGGITAVNFGQTEAAHSLGLRPAQTMRYVILPQALRNILPPLGNEFVTLIKDSSLLATIGINELMGSAQIVVSNSYIPLEPLIVAAGLYFVMTFITSRLLNLWEKKLGKGYQR</sequence>
<dbReference type="NCBIfam" id="TIGR01726">
    <property type="entry name" value="HEQRo_perm_3TM"/>
    <property type="match status" value="1"/>
</dbReference>
<keyword evidence="6" id="KW-0029">Amino-acid transport</keyword>
<dbReference type="PANTHER" id="PTHR30614">
    <property type="entry name" value="MEMBRANE COMPONENT OF AMINO ACID ABC TRANSPORTER"/>
    <property type="match status" value="1"/>
</dbReference>
<dbReference type="Proteomes" id="UP000183700">
    <property type="component" value="Unassembled WGS sequence"/>
</dbReference>
<dbReference type="SUPFAM" id="SSF161098">
    <property type="entry name" value="MetI-like"/>
    <property type="match status" value="1"/>
</dbReference>
<dbReference type="GO" id="GO:0043190">
    <property type="term" value="C:ATP-binding cassette (ABC) transporter complex"/>
    <property type="evidence" value="ECO:0007669"/>
    <property type="project" value="InterPro"/>
</dbReference>
<keyword evidence="7 9" id="KW-1133">Transmembrane helix</keyword>
<keyword evidence="12" id="KW-1185">Reference proteome</keyword>
<comment type="subcellular location">
    <subcellularLocation>
        <location evidence="1 9">Cell membrane</location>
        <topology evidence="1 9">Multi-pass membrane protein</topology>
    </subcellularLocation>
</comment>
<keyword evidence="8 9" id="KW-0472">Membrane</keyword>
<organism evidence="11 12">
    <name type="scientific">Enterococcus devriesei</name>
    <dbReference type="NCBI Taxonomy" id="319970"/>
    <lineage>
        <taxon>Bacteria</taxon>
        <taxon>Bacillati</taxon>
        <taxon>Bacillota</taxon>
        <taxon>Bacilli</taxon>
        <taxon>Lactobacillales</taxon>
        <taxon>Enterococcaceae</taxon>
        <taxon>Enterococcus</taxon>
    </lineage>
</organism>
<dbReference type="InterPro" id="IPR035906">
    <property type="entry name" value="MetI-like_sf"/>
</dbReference>
<dbReference type="PROSITE" id="PS50928">
    <property type="entry name" value="ABC_TM1"/>
    <property type="match status" value="1"/>
</dbReference>
<evidence type="ECO:0000256" key="1">
    <source>
        <dbReference type="ARBA" id="ARBA00004651"/>
    </source>
</evidence>
<reference evidence="11 12" key="1">
    <citation type="submission" date="2014-12" db="EMBL/GenBank/DDBJ databases">
        <title>Draft genome sequences of 29 type strains of Enterococci.</title>
        <authorList>
            <person name="Zhong Z."/>
            <person name="Sun Z."/>
            <person name="Liu W."/>
            <person name="Zhang W."/>
            <person name="Zhang H."/>
        </authorList>
    </citation>
    <scope>NUCLEOTIDE SEQUENCE [LARGE SCALE GENOMIC DNA]</scope>
    <source>
        <strain evidence="11 12">DSM 22802</strain>
    </source>
</reference>